<feature type="transmembrane region" description="Helical" evidence="5">
    <location>
        <begin position="338"/>
        <end position="357"/>
    </location>
</feature>
<evidence type="ECO:0000256" key="2">
    <source>
        <dbReference type="ARBA" id="ARBA00022692"/>
    </source>
</evidence>
<dbReference type="PROSITE" id="PS50801">
    <property type="entry name" value="STAS"/>
    <property type="match status" value="1"/>
</dbReference>
<dbReference type="EMBL" id="BMLF01000001">
    <property type="protein sequence ID" value="GGL99624.1"/>
    <property type="molecule type" value="Genomic_DNA"/>
</dbReference>
<feature type="transmembrane region" description="Helical" evidence="5">
    <location>
        <begin position="316"/>
        <end position="332"/>
    </location>
</feature>
<reference evidence="7" key="1">
    <citation type="journal article" date="2014" name="Int. J. Syst. Evol. Microbiol.">
        <title>Complete genome sequence of Corynebacterium casei LMG S-19264T (=DSM 44701T), isolated from a smear-ripened cheese.</title>
        <authorList>
            <consortium name="US DOE Joint Genome Institute (JGI-PGF)"/>
            <person name="Walter F."/>
            <person name="Albersmeier A."/>
            <person name="Kalinowski J."/>
            <person name="Ruckert C."/>
        </authorList>
    </citation>
    <scope>NUCLEOTIDE SEQUENCE</scope>
    <source>
        <strain evidence="7">CGMCC 1.6293</strain>
    </source>
</reference>
<feature type="transmembrane region" description="Helical" evidence="5">
    <location>
        <begin position="239"/>
        <end position="265"/>
    </location>
</feature>
<feature type="transmembrane region" description="Helical" evidence="5">
    <location>
        <begin position="120"/>
        <end position="138"/>
    </location>
</feature>
<evidence type="ECO:0000256" key="1">
    <source>
        <dbReference type="ARBA" id="ARBA00004141"/>
    </source>
</evidence>
<organism evidence="7 8">
    <name type="scientific">Pseudooceanicola nanhaiensis</name>
    <dbReference type="NCBI Taxonomy" id="375761"/>
    <lineage>
        <taxon>Bacteria</taxon>
        <taxon>Pseudomonadati</taxon>
        <taxon>Pseudomonadota</taxon>
        <taxon>Alphaproteobacteria</taxon>
        <taxon>Rhodobacterales</taxon>
        <taxon>Paracoccaceae</taxon>
        <taxon>Pseudooceanicola</taxon>
    </lineage>
</organism>
<dbReference type="InterPro" id="IPR002645">
    <property type="entry name" value="STAS_dom"/>
</dbReference>
<keyword evidence="3 5" id="KW-1133">Transmembrane helix</keyword>
<evidence type="ECO:0000256" key="5">
    <source>
        <dbReference type="SAM" id="Phobius"/>
    </source>
</evidence>
<comment type="subcellular location">
    <subcellularLocation>
        <location evidence="1">Membrane</location>
        <topology evidence="1">Multi-pass membrane protein</topology>
    </subcellularLocation>
</comment>
<keyword evidence="4 5" id="KW-0472">Membrane</keyword>
<name>A0A917SUR3_9RHOB</name>
<dbReference type="GO" id="GO:0055085">
    <property type="term" value="P:transmembrane transport"/>
    <property type="evidence" value="ECO:0007669"/>
    <property type="project" value="InterPro"/>
</dbReference>
<dbReference type="Proteomes" id="UP000649829">
    <property type="component" value="Unassembled WGS sequence"/>
</dbReference>
<dbReference type="AlphaFoldDB" id="A0A917SUR3"/>
<feature type="domain" description="STAS" evidence="6">
    <location>
        <begin position="439"/>
        <end position="548"/>
    </location>
</feature>
<keyword evidence="2 5" id="KW-0812">Transmembrane</keyword>
<evidence type="ECO:0000256" key="3">
    <source>
        <dbReference type="ARBA" id="ARBA00022989"/>
    </source>
</evidence>
<dbReference type="InterPro" id="IPR011547">
    <property type="entry name" value="SLC26A/SulP_dom"/>
</dbReference>
<evidence type="ECO:0000313" key="7">
    <source>
        <dbReference type="EMBL" id="GGL99624.1"/>
    </source>
</evidence>
<dbReference type="GO" id="GO:0016020">
    <property type="term" value="C:membrane"/>
    <property type="evidence" value="ECO:0007669"/>
    <property type="project" value="UniProtKB-SubCell"/>
</dbReference>
<accession>A0A917SUR3</accession>
<dbReference type="Pfam" id="PF01740">
    <property type="entry name" value="STAS"/>
    <property type="match status" value="1"/>
</dbReference>
<comment type="caution">
    <text evidence="7">The sequence shown here is derived from an EMBL/GenBank/DDBJ whole genome shotgun (WGS) entry which is preliminary data.</text>
</comment>
<proteinExistence type="predicted"/>
<sequence length="553" mass="57774">MQFSSGRRGPLAPDIGAGLTVALVSIPEGMAYALVAGVSPIYGLYTGMVTTIIASLFVGTNRLIVTLTNALALVAGDQLGKLPPEASMQALFTLTFLVGVIMTVLGLFRLGSVIRFVSKEVMAGFVFVTALLIVLGQLKHVVGLDSERDTNKLFQAIDILSRPGDWNAQATVVGLCSIGVLLALERTPVRRFADILVIAFAGLMVVLLGWTGVEIVAYIDEVPSGLDALPRPMLPDFSMIPALMAGALAATVVGLSESSGVGAAYPNADGSRSNMSRDFLGQGVGNLVGSFFQAMPAGGSLSRTGVNVSGGARSRLSGMCASLMMIVILFFFGALAELIPLTGLGALLTVIGVGVMLREGRILRRAWATSRANTAIAGITILAGVFTDLTVAIFTGVVLSLIVYAVTASGEFRFLALTRDAEGRWREIPPPAALAPGEVAVVEMRGPANFASVHSLDDIFPDTTEAQGATLVLRVRDRNLESLTGVEWLEDLHATLSRNGARLVLAEVGPELMRTLEATGLAEEIGGANIFPASEVVFAATESALASTRRGAA</sequence>
<dbReference type="Pfam" id="PF00916">
    <property type="entry name" value="Sulfate_transp"/>
    <property type="match status" value="1"/>
</dbReference>
<protein>
    <submittedName>
        <fullName evidence="7">Sodium-independent anion transporter</fullName>
    </submittedName>
</protein>
<feature type="transmembrane region" description="Helical" evidence="5">
    <location>
        <begin position="378"/>
        <end position="406"/>
    </location>
</feature>
<dbReference type="InterPro" id="IPR036513">
    <property type="entry name" value="STAS_dom_sf"/>
</dbReference>
<dbReference type="SUPFAM" id="SSF52091">
    <property type="entry name" value="SpoIIaa-like"/>
    <property type="match status" value="1"/>
</dbReference>
<dbReference type="Gene3D" id="3.30.750.24">
    <property type="entry name" value="STAS domain"/>
    <property type="match status" value="1"/>
</dbReference>
<keyword evidence="8" id="KW-1185">Reference proteome</keyword>
<feature type="transmembrane region" description="Helical" evidence="5">
    <location>
        <begin position="42"/>
        <end position="67"/>
    </location>
</feature>
<evidence type="ECO:0000256" key="4">
    <source>
        <dbReference type="ARBA" id="ARBA00023136"/>
    </source>
</evidence>
<dbReference type="RefSeq" id="WP_051630800.1">
    <property type="nucleotide sequence ID" value="NZ_BMLF01000001.1"/>
</dbReference>
<feature type="transmembrane region" description="Helical" evidence="5">
    <location>
        <begin position="196"/>
        <end position="219"/>
    </location>
</feature>
<gene>
    <name evidence="7" type="ORF">GCM10011534_21800</name>
</gene>
<feature type="transmembrane region" description="Helical" evidence="5">
    <location>
        <begin position="166"/>
        <end position="184"/>
    </location>
</feature>
<feature type="transmembrane region" description="Helical" evidence="5">
    <location>
        <begin position="87"/>
        <end position="108"/>
    </location>
</feature>
<reference evidence="7" key="2">
    <citation type="submission" date="2020-09" db="EMBL/GenBank/DDBJ databases">
        <authorList>
            <person name="Sun Q."/>
            <person name="Zhou Y."/>
        </authorList>
    </citation>
    <scope>NUCLEOTIDE SEQUENCE</scope>
    <source>
        <strain evidence="7">CGMCC 1.6293</strain>
    </source>
</reference>
<dbReference type="CDD" id="cd07042">
    <property type="entry name" value="STAS_SulP_like_sulfate_transporter"/>
    <property type="match status" value="1"/>
</dbReference>
<evidence type="ECO:0000259" key="6">
    <source>
        <dbReference type="PROSITE" id="PS50801"/>
    </source>
</evidence>
<dbReference type="PANTHER" id="PTHR11814">
    <property type="entry name" value="SULFATE TRANSPORTER"/>
    <property type="match status" value="1"/>
</dbReference>
<dbReference type="InterPro" id="IPR001902">
    <property type="entry name" value="SLC26A/SulP_fam"/>
</dbReference>
<evidence type="ECO:0000313" key="8">
    <source>
        <dbReference type="Proteomes" id="UP000649829"/>
    </source>
</evidence>
<feature type="transmembrane region" description="Helical" evidence="5">
    <location>
        <begin position="15"/>
        <end position="35"/>
    </location>
</feature>